<accession>A0A8H5T168</accession>
<evidence type="ECO:0000313" key="1">
    <source>
        <dbReference type="EMBL" id="KAF5663745.1"/>
    </source>
</evidence>
<reference evidence="1 2" key="1">
    <citation type="submission" date="2020-05" db="EMBL/GenBank/DDBJ databases">
        <title>Identification and distribution of gene clusters putatively required for synthesis of sphingolipid metabolism inhibitors in phylogenetically diverse species of the filamentous fungus Fusarium.</title>
        <authorList>
            <person name="Kim H.-S."/>
            <person name="Busman M."/>
            <person name="Brown D.W."/>
            <person name="Divon H."/>
            <person name="Uhlig S."/>
            <person name="Proctor R.H."/>
        </authorList>
    </citation>
    <scope>NUCLEOTIDE SEQUENCE [LARGE SCALE GENOMIC DNA]</scope>
    <source>
        <strain evidence="1 2">NRRL 20693</strain>
    </source>
</reference>
<name>A0A8H5T168_FUSHE</name>
<comment type="caution">
    <text evidence="1">The sequence shown here is derived from an EMBL/GenBank/DDBJ whole genome shotgun (WGS) entry which is preliminary data.</text>
</comment>
<proteinExistence type="predicted"/>
<gene>
    <name evidence="1" type="ORF">FHETE_7450</name>
</gene>
<evidence type="ECO:0000313" key="2">
    <source>
        <dbReference type="Proteomes" id="UP000567885"/>
    </source>
</evidence>
<organism evidence="1 2">
    <name type="scientific">Fusarium heterosporum</name>
    <dbReference type="NCBI Taxonomy" id="42747"/>
    <lineage>
        <taxon>Eukaryota</taxon>
        <taxon>Fungi</taxon>
        <taxon>Dikarya</taxon>
        <taxon>Ascomycota</taxon>
        <taxon>Pezizomycotina</taxon>
        <taxon>Sordariomycetes</taxon>
        <taxon>Hypocreomycetidae</taxon>
        <taxon>Hypocreales</taxon>
        <taxon>Nectriaceae</taxon>
        <taxon>Fusarium</taxon>
        <taxon>Fusarium heterosporum species complex</taxon>
    </lineage>
</organism>
<dbReference type="Proteomes" id="UP000567885">
    <property type="component" value="Unassembled WGS sequence"/>
</dbReference>
<protein>
    <submittedName>
        <fullName evidence="1">Uncharacterized protein</fullName>
    </submittedName>
</protein>
<dbReference type="AlphaFoldDB" id="A0A8H5T168"/>
<sequence>MAAKGLAGIEAHSDGSETALSTLYLSSFYVSSYSSFAPDSTLLYSKAAAAGAPLPRGPGGGDDAFGTSRDRAVGHYMVEGDSEDNEQALPIAVQYSYRQCINRLLDFSLPLKCQSGRGQACTRFTKVKSKCT</sequence>
<keyword evidence="2" id="KW-1185">Reference proteome</keyword>
<dbReference type="EMBL" id="JAAGWQ010000143">
    <property type="protein sequence ID" value="KAF5663745.1"/>
    <property type="molecule type" value="Genomic_DNA"/>
</dbReference>